<sequence length="380" mass="42888">MDPSEIPSRKSAFLPYKRQSSTEAAMAMKNFSEGEEEDKRAFESSTTIQNLESLDLNGSSEGITTVDGGEDQRVLKRNAQDLESLHAKGLSEEIGSKNNFQVPVWKSANTHKRTKVAVKHAFVSESKKRDSLGSLTILRADGEETMVQTRHLENEKNKKQMIENAISDSNYTSNEAALRTVSPFSRAISASRSDAQSQMSSLINIGVEAKENKFLFEKKLSQSDVDDMKRLLLPTKSAKIYFPCLVTAFGKFKKETLLFVDHHNISWEMTYEVWESKRSYVLTKGWIEFVKYYQLRRNFVVRFYQLDHQNMDRKHYGIRYAVLQLVKTIRLFGQDYPYLCFDETNGGGNGGNGGDGRGGSSSGQNKTVEGLAETEAMEEG</sequence>
<evidence type="ECO:0000313" key="9">
    <source>
        <dbReference type="Proteomes" id="UP001141806"/>
    </source>
</evidence>
<evidence type="ECO:0000256" key="1">
    <source>
        <dbReference type="ARBA" id="ARBA00004123"/>
    </source>
</evidence>
<dbReference type="Gene3D" id="2.40.330.10">
    <property type="entry name" value="DNA-binding pseudobarrel domain"/>
    <property type="match status" value="1"/>
</dbReference>
<keyword evidence="3" id="KW-0238">DNA-binding</keyword>
<feature type="compositionally biased region" description="Gly residues" evidence="6">
    <location>
        <begin position="349"/>
        <end position="361"/>
    </location>
</feature>
<keyword evidence="5" id="KW-0539">Nucleus</keyword>
<dbReference type="AlphaFoldDB" id="A0A9Q0K016"/>
<keyword evidence="2" id="KW-0805">Transcription regulation</keyword>
<evidence type="ECO:0000256" key="2">
    <source>
        <dbReference type="ARBA" id="ARBA00023015"/>
    </source>
</evidence>
<feature type="domain" description="TF-B3" evidence="7">
    <location>
        <begin position="216"/>
        <end position="322"/>
    </location>
</feature>
<dbReference type="SUPFAM" id="SSF101936">
    <property type="entry name" value="DNA-binding pseudobarrel domain"/>
    <property type="match status" value="1"/>
</dbReference>
<dbReference type="InterPro" id="IPR003340">
    <property type="entry name" value="B3_DNA-bd"/>
</dbReference>
<feature type="region of interest" description="Disordered" evidence="6">
    <location>
        <begin position="349"/>
        <end position="380"/>
    </location>
</feature>
<name>A0A9Q0K016_9MAGN</name>
<keyword evidence="4" id="KW-0804">Transcription</keyword>
<accession>A0A9Q0K016</accession>
<proteinExistence type="predicted"/>
<evidence type="ECO:0000256" key="4">
    <source>
        <dbReference type="ARBA" id="ARBA00023163"/>
    </source>
</evidence>
<gene>
    <name evidence="8" type="ORF">NE237_013698</name>
</gene>
<dbReference type="CDD" id="cd10017">
    <property type="entry name" value="B3_DNA"/>
    <property type="match status" value="1"/>
</dbReference>
<protein>
    <recommendedName>
        <fullName evidence="7">TF-B3 domain-containing protein</fullName>
    </recommendedName>
</protein>
<evidence type="ECO:0000256" key="3">
    <source>
        <dbReference type="ARBA" id="ARBA00023125"/>
    </source>
</evidence>
<dbReference type="Pfam" id="PF02362">
    <property type="entry name" value="B3"/>
    <property type="match status" value="1"/>
</dbReference>
<reference evidence="8" key="1">
    <citation type="journal article" date="2023" name="Plant J.">
        <title>The genome of the king protea, Protea cynaroides.</title>
        <authorList>
            <person name="Chang J."/>
            <person name="Duong T.A."/>
            <person name="Schoeman C."/>
            <person name="Ma X."/>
            <person name="Roodt D."/>
            <person name="Barker N."/>
            <person name="Li Z."/>
            <person name="Van de Peer Y."/>
            <person name="Mizrachi E."/>
        </authorList>
    </citation>
    <scope>NUCLEOTIDE SEQUENCE</scope>
    <source>
        <tissue evidence="8">Young leaves</tissue>
    </source>
</reference>
<evidence type="ECO:0000259" key="7">
    <source>
        <dbReference type="PROSITE" id="PS50863"/>
    </source>
</evidence>
<comment type="caution">
    <text evidence="8">The sequence shown here is derived from an EMBL/GenBank/DDBJ whole genome shotgun (WGS) entry which is preliminary data.</text>
</comment>
<dbReference type="Proteomes" id="UP001141806">
    <property type="component" value="Unassembled WGS sequence"/>
</dbReference>
<organism evidence="8 9">
    <name type="scientific">Protea cynaroides</name>
    <dbReference type="NCBI Taxonomy" id="273540"/>
    <lineage>
        <taxon>Eukaryota</taxon>
        <taxon>Viridiplantae</taxon>
        <taxon>Streptophyta</taxon>
        <taxon>Embryophyta</taxon>
        <taxon>Tracheophyta</taxon>
        <taxon>Spermatophyta</taxon>
        <taxon>Magnoliopsida</taxon>
        <taxon>Proteales</taxon>
        <taxon>Proteaceae</taxon>
        <taxon>Protea</taxon>
    </lineage>
</organism>
<dbReference type="SMART" id="SM01019">
    <property type="entry name" value="B3"/>
    <property type="match status" value="1"/>
</dbReference>
<evidence type="ECO:0000313" key="8">
    <source>
        <dbReference type="EMBL" id="KAJ4956915.1"/>
    </source>
</evidence>
<dbReference type="PANTHER" id="PTHR31140:SF139">
    <property type="entry name" value="B3 DOMAIN-CONTAINING PROTEIN OS02G0455900-RELATED"/>
    <property type="match status" value="1"/>
</dbReference>
<dbReference type="GO" id="GO:0003677">
    <property type="term" value="F:DNA binding"/>
    <property type="evidence" value="ECO:0007669"/>
    <property type="project" value="UniProtKB-KW"/>
</dbReference>
<dbReference type="InterPro" id="IPR015300">
    <property type="entry name" value="DNA-bd_pseudobarrel_sf"/>
</dbReference>
<comment type="subcellular location">
    <subcellularLocation>
        <location evidence="1">Nucleus</location>
    </subcellularLocation>
</comment>
<dbReference type="EMBL" id="JAMYWD010000011">
    <property type="protein sequence ID" value="KAJ4956915.1"/>
    <property type="molecule type" value="Genomic_DNA"/>
</dbReference>
<dbReference type="PROSITE" id="PS50863">
    <property type="entry name" value="B3"/>
    <property type="match status" value="1"/>
</dbReference>
<dbReference type="OrthoDB" id="1552339at2759"/>
<dbReference type="PANTHER" id="PTHR31140">
    <property type="entry name" value="B3 DOMAIN-CONTAINING TRANSCRIPTION FACTOR ABI3"/>
    <property type="match status" value="1"/>
</dbReference>
<dbReference type="GO" id="GO:0005634">
    <property type="term" value="C:nucleus"/>
    <property type="evidence" value="ECO:0007669"/>
    <property type="project" value="UniProtKB-SubCell"/>
</dbReference>
<dbReference type="GO" id="GO:0003700">
    <property type="term" value="F:DNA-binding transcription factor activity"/>
    <property type="evidence" value="ECO:0007669"/>
    <property type="project" value="InterPro"/>
</dbReference>
<evidence type="ECO:0000256" key="5">
    <source>
        <dbReference type="ARBA" id="ARBA00023242"/>
    </source>
</evidence>
<evidence type="ECO:0000256" key="6">
    <source>
        <dbReference type="SAM" id="MobiDB-lite"/>
    </source>
</evidence>
<dbReference type="InterPro" id="IPR044800">
    <property type="entry name" value="LEC2-like"/>
</dbReference>
<keyword evidence="9" id="KW-1185">Reference proteome</keyword>